<reference evidence="1" key="2">
    <citation type="submission" date="2015-02" db="UniProtKB">
        <authorList>
            <consortium name="EnsemblMetazoa"/>
        </authorList>
    </citation>
    <scope>IDENTIFICATION</scope>
</reference>
<evidence type="ECO:0000313" key="2">
    <source>
        <dbReference type="Proteomes" id="UP000014500"/>
    </source>
</evidence>
<keyword evidence="2" id="KW-1185">Reference proteome</keyword>
<dbReference type="Proteomes" id="UP000014500">
    <property type="component" value="Unassembled WGS sequence"/>
</dbReference>
<accession>T1JJW9</accession>
<organism evidence="1 2">
    <name type="scientific">Strigamia maritima</name>
    <name type="common">European centipede</name>
    <name type="synonym">Geophilus maritimus</name>
    <dbReference type="NCBI Taxonomy" id="126957"/>
    <lineage>
        <taxon>Eukaryota</taxon>
        <taxon>Metazoa</taxon>
        <taxon>Ecdysozoa</taxon>
        <taxon>Arthropoda</taxon>
        <taxon>Myriapoda</taxon>
        <taxon>Chilopoda</taxon>
        <taxon>Pleurostigmophora</taxon>
        <taxon>Geophilomorpha</taxon>
        <taxon>Linotaeniidae</taxon>
        <taxon>Strigamia</taxon>
    </lineage>
</organism>
<reference evidence="2" key="1">
    <citation type="submission" date="2011-05" db="EMBL/GenBank/DDBJ databases">
        <authorList>
            <person name="Richards S.R."/>
            <person name="Qu J."/>
            <person name="Jiang H."/>
            <person name="Jhangiani S.N."/>
            <person name="Agravi P."/>
            <person name="Goodspeed R."/>
            <person name="Gross S."/>
            <person name="Mandapat C."/>
            <person name="Jackson L."/>
            <person name="Mathew T."/>
            <person name="Pu L."/>
            <person name="Thornton R."/>
            <person name="Saada N."/>
            <person name="Wilczek-Boney K.B."/>
            <person name="Lee S."/>
            <person name="Kovar C."/>
            <person name="Wu Y."/>
            <person name="Scherer S.E."/>
            <person name="Worley K.C."/>
            <person name="Muzny D.M."/>
            <person name="Gibbs R."/>
        </authorList>
    </citation>
    <scope>NUCLEOTIDE SEQUENCE</scope>
    <source>
        <strain evidence="2">Brora</strain>
    </source>
</reference>
<proteinExistence type="predicted"/>
<dbReference type="AlphaFoldDB" id="T1JJW9"/>
<protein>
    <submittedName>
        <fullName evidence="1">Uncharacterized protein</fullName>
    </submittedName>
</protein>
<dbReference type="HOGENOM" id="CLU_2674238_0_0_1"/>
<sequence length="75" mass="8560">MLVICIGVLFTSGFNTKLFTYNDVFIKFSVRRFADRCSSQAALLRTSNFDQDHDVAFRIGRTGQLNIILLCFVMC</sequence>
<dbReference type="EMBL" id="JH432197">
    <property type="status" value="NOT_ANNOTATED_CDS"/>
    <property type="molecule type" value="Genomic_DNA"/>
</dbReference>
<dbReference type="EnsemblMetazoa" id="SMAR014149-RA">
    <property type="protein sequence ID" value="SMAR014149-PA"/>
    <property type="gene ID" value="SMAR014149"/>
</dbReference>
<evidence type="ECO:0000313" key="1">
    <source>
        <dbReference type="EnsemblMetazoa" id="SMAR014149-PA"/>
    </source>
</evidence>
<name>T1JJW9_STRMM</name>